<dbReference type="Proteomes" id="UP000542342">
    <property type="component" value="Unassembled WGS sequence"/>
</dbReference>
<reference evidence="1 2" key="1">
    <citation type="submission" date="2020-07" db="EMBL/GenBank/DDBJ databases">
        <title>Thermogemmata thermophila gen. nov., sp. nov., a novel moderate thermophilic planctomycete from a Kamchatka hot spring.</title>
        <authorList>
            <person name="Elcheninov A.G."/>
            <person name="Podosokorskaya O.A."/>
            <person name="Kovaleva O.L."/>
            <person name="Novikov A."/>
            <person name="Bonch-Osmolovskaya E.A."/>
            <person name="Toshchakov S.V."/>
            <person name="Kublanov I.V."/>
        </authorList>
    </citation>
    <scope>NUCLEOTIDE SEQUENCE [LARGE SCALE GENOMIC DNA]</scope>
    <source>
        <strain evidence="1 2">2918</strain>
    </source>
</reference>
<sequence>MRLAQVSAGVLLRSGVAVILALWGTAGCQPPEARKVLPTKVEVDRQRPPSQEEAEVPASTPAAVRSYLEQALAAMTQNQPALLERARRSRVRAKGTMLLPDDNGQLVRQNAERDMAAQWPDRIRLHYQAQPPLSLQLTFLYVKGRLWLTRNQITQAATEAAMIDEAPTDTLAQHWLPLLFVIQEPGVVAFDLRPAQGQPPRDRLRVKIPDRPIYYLSFDAQSRLLRQVEYRYQPLGTGRPITREWTFDQHQPFEGLLLPTRMIYAERLDSPPVREVKMDWTVERWEFPQEFPPELFEAKETPQ</sequence>
<protein>
    <recommendedName>
        <fullName evidence="3">Outer membrane lipoprotein-sorting protein</fullName>
    </recommendedName>
</protein>
<dbReference type="PROSITE" id="PS51257">
    <property type="entry name" value="PROKAR_LIPOPROTEIN"/>
    <property type="match status" value="1"/>
</dbReference>
<evidence type="ECO:0000313" key="2">
    <source>
        <dbReference type="Proteomes" id="UP000542342"/>
    </source>
</evidence>
<dbReference type="RefSeq" id="WP_194536408.1">
    <property type="nucleotide sequence ID" value="NZ_JACEFB010000001.1"/>
</dbReference>
<organism evidence="1 2">
    <name type="scientific">Thermogemmata fonticola</name>
    <dbReference type="NCBI Taxonomy" id="2755323"/>
    <lineage>
        <taxon>Bacteria</taxon>
        <taxon>Pseudomonadati</taxon>
        <taxon>Planctomycetota</taxon>
        <taxon>Planctomycetia</taxon>
        <taxon>Gemmatales</taxon>
        <taxon>Gemmataceae</taxon>
        <taxon>Thermogemmata</taxon>
    </lineage>
</organism>
<dbReference type="EMBL" id="JACEFB010000001">
    <property type="protein sequence ID" value="MBA2225000.1"/>
    <property type="molecule type" value="Genomic_DNA"/>
</dbReference>
<comment type="caution">
    <text evidence="1">The sequence shown here is derived from an EMBL/GenBank/DDBJ whole genome shotgun (WGS) entry which is preliminary data.</text>
</comment>
<keyword evidence="2" id="KW-1185">Reference proteome</keyword>
<gene>
    <name evidence="1" type="ORF">H0921_02370</name>
</gene>
<name>A0A7V8VBJ2_9BACT</name>
<accession>A0A7V8VBJ2</accession>
<evidence type="ECO:0008006" key="3">
    <source>
        <dbReference type="Google" id="ProtNLM"/>
    </source>
</evidence>
<dbReference type="AlphaFoldDB" id="A0A7V8VBJ2"/>
<evidence type="ECO:0000313" key="1">
    <source>
        <dbReference type="EMBL" id="MBA2225000.1"/>
    </source>
</evidence>
<proteinExistence type="predicted"/>